<dbReference type="GO" id="GO:0050660">
    <property type="term" value="F:flavin adenine dinucleotide binding"/>
    <property type="evidence" value="ECO:0007669"/>
    <property type="project" value="InterPro"/>
</dbReference>
<dbReference type="InterPro" id="IPR009075">
    <property type="entry name" value="AcylCo_DH/oxidase_C"/>
</dbReference>
<dbReference type="InterPro" id="IPR013786">
    <property type="entry name" value="AcylCoA_DH/ox_N"/>
</dbReference>
<evidence type="ECO:0000256" key="2">
    <source>
        <dbReference type="ARBA" id="ARBA00009347"/>
    </source>
</evidence>
<dbReference type="Proteomes" id="UP001412239">
    <property type="component" value="Unassembled WGS sequence"/>
</dbReference>
<dbReference type="Gene3D" id="3.10.120.10">
    <property type="entry name" value="Cytochrome b5-like heme/steroid binding domain"/>
    <property type="match status" value="1"/>
</dbReference>
<dbReference type="Pfam" id="PF02770">
    <property type="entry name" value="Acyl-CoA_dh_M"/>
    <property type="match status" value="1"/>
</dbReference>
<keyword evidence="5" id="KW-0560">Oxidoreductase</keyword>
<dbReference type="PANTHER" id="PTHR48083:SF28">
    <property type="entry name" value="ACYL-COA DEHYDROGENASE FAMILY PROTEIN (AFU_ORTHOLOGUE AFUA_6G10880)-RELATED"/>
    <property type="match status" value="1"/>
</dbReference>
<accession>A0A292PM55</accession>
<dbReference type="SUPFAM" id="SSF56645">
    <property type="entry name" value="Acyl-CoA dehydrogenase NM domain-like"/>
    <property type="match status" value="1"/>
</dbReference>
<dbReference type="InterPro" id="IPR036250">
    <property type="entry name" value="AcylCo_DH-like_C"/>
</dbReference>
<evidence type="ECO:0000313" key="7">
    <source>
        <dbReference type="EMBL" id="CUS08762.1"/>
    </source>
</evidence>
<feature type="domain" description="Cytochrome b5 heme-binding" evidence="6">
    <location>
        <begin position="3"/>
        <end position="78"/>
    </location>
</feature>
<sequence length="511" mass="56971">MATQTFTLEQVSKNNNADSLHVIIDSKVYDLTDFADAHPGGVHVLLQVAGQDATSEFYSMHRHEILTKYANMAIGTIQGETPQVIEPKAGDLCPIPYTEPMWLSPEFKSPYYDESHRRLQKEVRVFVDEYVRPEALRIEEAGERPSAEIIKRMADNGINAMRLGPGRHLEGYNLIGGIEPKKFNYFHELVLNQELVRTHGRACNDGFLGGMVIGLPPVLNFSRNTALRDRVMRECFSGEKSICLAVSEAFAGSDVAAIRTTAVKSADGTHYVVNGTKKWITNGNWADYFTTAVKTEKGYSMLLIERGEGVETEQIKTSYSSTAGTAFITFDNVQVPVENLLGKEHQGFPVIMSNFNHERWVMACASIRASRVVVEECLKWANQRRVFGKRLVDQPVIRGKLAKMISLVESGQSWLEAITHQMCNMTDQQQAKSLAGPIALLKNFITRAAHEIADESVQVFGGRGITKSGMGRVIENFHRTYKFDAVLGGSEEILGDLAIRQAFKNFPKSML</sequence>
<evidence type="ECO:0000256" key="4">
    <source>
        <dbReference type="ARBA" id="ARBA00022827"/>
    </source>
</evidence>
<name>A0A292PM55_9PEZI</name>
<keyword evidence="8" id="KW-1185">Reference proteome</keyword>
<dbReference type="Pfam" id="PF00173">
    <property type="entry name" value="Cyt-b5"/>
    <property type="match status" value="1"/>
</dbReference>
<protein>
    <recommendedName>
        <fullName evidence="6">Cytochrome b5 heme-binding domain-containing protein</fullName>
    </recommendedName>
</protein>
<gene>
    <name evidence="7" type="ORF">GSTUAT00007177001</name>
</gene>
<dbReference type="SMART" id="SM01117">
    <property type="entry name" value="Cyt-b5"/>
    <property type="match status" value="1"/>
</dbReference>
<organism evidence="7 8">
    <name type="scientific">Tuber aestivum</name>
    <name type="common">summer truffle</name>
    <dbReference type="NCBI Taxonomy" id="59557"/>
    <lineage>
        <taxon>Eukaryota</taxon>
        <taxon>Fungi</taxon>
        <taxon>Dikarya</taxon>
        <taxon>Ascomycota</taxon>
        <taxon>Pezizomycotina</taxon>
        <taxon>Pezizomycetes</taxon>
        <taxon>Pezizales</taxon>
        <taxon>Tuberaceae</taxon>
        <taxon>Tuber</taxon>
    </lineage>
</organism>
<comment type="similarity">
    <text evidence="2">Belongs to the acyl-CoA dehydrogenase family.</text>
</comment>
<dbReference type="InterPro" id="IPR006091">
    <property type="entry name" value="Acyl-CoA_Oxase/DH_mid-dom"/>
</dbReference>
<dbReference type="SUPFAM" id="SSF55856">
    <property type="entry name" value="Cytochrome b5-like heme/steroid binding domain"/>
    <property type="match status" value="1"/>
</dbReference>
<dbReference type="PRINTS" id="PR00363">
    <property type="entry name" value="CYTOCHROMEB5"/>
</dbReference>
<dbReference type="GO" id="GO:0005737">
    <property type="term" value="C:cytoplasm"/>
    <property type="evidence" value="ECO:0007669"/>
    <property type="project" value="TreeGrafter"/>
</dbReference>
<dbReference type="InterPro" id="IPR037069">
    <property type="entry name" value="AcylCoA_DH/ox_N_sf"/>
</dbReference>
<dbReference type="InterPro" id="IPR001199">
    <property type="entry name" value="Cyt_B5-like_heme/steroid-bd"/>
</dbReference>
<dbReference type="PROSITE" id="PS00072">
    <property type="entry name" value="ACYL_COA_DH_1"/>
    <property type="match status" value="1"/>
</dbReference>
<dbReference type="Pfam" id="PF00441">
    <property type="entry name" value="Acyl-CoA_dh_1"/>
    <property type="match status" value="1"/>
</dbReference>
<dbReference type="PROSITE" id="PS50255">
    <property type="entry name" value="CYTOCHROME_B5_2"/>
    <property type="match status" value="1"/>
</dbReference>
<dbReference type="PANTHER" id="PTHR48083">
    <property type="entry name" value="MEDIUM-CHAIN SPECIFIC ACYL-COA DEHYDROGENASE, MITOCHONDRIAL-RELATED"/>
    <property type="match status" value="1"/>
</dbReference>
<keyword evidence="4" id="KW-0274">FAD</keyword>
<dbReference type="GO" id="GO:0033539">
    <property type="term" value="P:fatty acid beta-oxidation using acyl-CoA dehydrogenase"/>
    <property type="evidence" value="ECO:0007669"/>
    <property type="project" value="TreeGrafter"/>
</dbReference>
<dbReference type="GO" id="GO:0003995">
    <property type="term" value="F:acyl-CoA dehydrogenase activity"/>
    <property type="evidence" value="ECO:0007669"/>
    <property type="project" value="InterPro"/>
</dbReference>
<dbReference type="Gene3D" id="2.40.110.10">
    <property type="entry name" value="Butyryl-CoA Dehydrogenase, subunit A, domain 2"/>
    <property type="match status" value="1"/>
</dbReference>
<keyword evidence="3" id="KW-0285">Flavoprotein</keyword>
<dbReference type="InterPro" id="IPR009100">
    <property type="entry name" value="AcylCoA_DH/oxidase_NM_dom_sf"/>
</dbReference>
<evidence type="ECO:0000313" key="8">
    <source>
        <dbReference type="Proteomes" id="UP001412239"/>
    </source>
</evidence>
<dbReference type="Pfam" id="PF02771">
    <property type="entry name" value="Acyl-CoA_dh_N"/>
    <property type="match status" value="1"/>
</dbReference>
<reference evidence="7" key="1">
    <citation type="submission" date="2015-10" db="EMBL/GenBank/DDBJ databases">
        <authorList>
            <person name="Regsiter A."/>
            <person name="william w."/>
        </authorList>
    </citation>
    <scope>NUCLEOTIDE SEQUENCE</scope>
    <source>
        <strain evidence="7">Montdore</strain>
    </source>
</reference>
<evidence type="ECO:0000256" key="5">
    <source>
        <dbReference type="ARBA" id="ARBA00023002"/>
    </source>
</evidence>
<evidence type="ECO:0000256" key="3">
    <source>
        <dbReference type="ARBA" id="ARBA00022630"/>
    </source>
</evidence>
<dbReference type="AlphaFoldDB" id="A0A292PM55"/>
<dbReference type="InterPro" id="IPR050741">
    <property type="entry name" value="Acyl-CoA_dehydrogenase"/>
</dbReference>
<dbReference type="Gene3D" id="1.10.540.10">
    <property type="entry name" value="Acyl-CoA dehydrogenase/oxidase, N-terminal domain"/>
    <property type="match status" value="1"/>
</dbReference>
<dbReference type="InterPro" id="IPR006089">
    <property type="entry name" value="Acyl-CoA_DH_CS"/>
</dbReference>
<dbReference type="EMBL" id="LN891115">
    <property type="protein sequence ID" value="CUS08762.1"/>
    <property type="molecule type" value="Genomic_DNA"/>
</dbReference>
<dbReference type="InterPro" id="IPR046373">
    <property type="entry name" value="Acyl-CoA_Oxase/DH_mid-dom_sf"/>
</dbReference>
<evidence type="ECO:0000256" key="1">
    <source>
        <dbReference type="ARBA" id="ARBA00001974"/>
    </source>
</evidence>
<dbReference type="Gene3D" id="1.20.140.10">
    <property type="entry name" value="Butyryl-CoA Dehydrogenase, subunit A, domain 3"/>
    <property type="match status" value="1"/>
</dbReference>
<proteinExistence type="inferred from homology"/>
<dbReference type="InterPro" id="IPR036400">
    <property type="entry name" value="Cyt_B5-like_heme/steroid_sf"/>
</dbReference>
<evidence type="ECO:0000259" key="6">
    <source>
        <dbReference type="PROSITE" id="PS50255"/>
    </source>
</evidence>
<dbReference type="SUPFAM" id="SSF47203">
    <property type="entry name" value="Acyl-CoA dehydrogenase C-terminal domain-like"/>
    <property type="match status" value="1"/>
</dbReference>
<comment type="cofactor">
    <cofactor evidence="1">
        <name>FAD</name>
        <dbReference type="ChEBI" id="CHEBI:57692"/>
    </cofactor>
</comment>